<sequence length="252" mass="29208">MKRILAVLFLVMGLSGYSQESNLSDASVERIKSLITLFENEDREGIAKRIVYPLKREYPLPPVTSEFEFVSRFEEFFVPEFSAKIANSVIEEYSHMGWRGIMFDLGRMWLTESGDIYRIIDQTELEKKIREEMIQADKKRLHRSVNKFLEPYAIIKTGQDIWRIDRKDEKVMRLTIWNDGKLVSDVPDLILEGTEDIQGTMGNRVLYFKDKKANDMITILMDNPESEVAHEVTIVKTDSEGNEVSLKGQSDN</sequence>
<dbReference type="RefSeq" id="WP_006266518.1">
    <property type="nucleotide sequence ID" value="NZ_CP013690.1"/>
</dbReference>
<organism evidence="2 3">
    <name type="scientific">Myroides odoratimimus</name>
    <dbReference type="NCBI Taxonomy" id="76832"/>
    <lineage>
        <taxon>Bacteria</taxon>
        <taxon>Pseudomonadati</taxon>
        <taxon>Bacteroidota</taxon>
        <taxon>Flavobacteriia</taxon>
        <taxon>Flavobacteriales</taxon>
        <taxon>Flavobacteriaceae</taxon>
        <taxon>Myroides</taxon>
    </lineage>
</organism>
<evidence type="ECO:0000313" key="3">
    <source>
        <dbReference type="Proteomes" id="UP000069030"/>
    </source>
</evidence>
<evidence type="ECO:0000256" key="1">
    <source>
        <dbReference type="SAM" id="SignalP"/>
    </source>
</evidence>
<gene>
    <name evidence="2" type="ORF">AS202_10380</name>
</gene>
<dbReference type="Proteomes" id="UP000069030">
    <property type="component" value="Chromosome"/>
</dbReference>
<keyword evidence="1" id="KW-0732">Signal</keyword>
<name>A0AAI8G595_9FLAO</name>
<dbReference type="EMBL" id="CP013690">
    <property type="protein sequence ID" value="ALU26533.1"/>
    <property type="molecule type" value="Genomic_DNA"/>
</dbReference>
<feature type="chain" id="PRO_5042486796" evidence="1">
    <location>
        <begin position="21"/>
        <end position="252"/>
    </location>
</feature>
<evidence type="ECO:0000313" key="2">
    <source>
        <dbReference type="EMBL" id="ALU26533.1"/>
    </source>
</evidence>
<feature type="signal peptide" evidence="1">
    <location>
        <begin position="1"/>
        <end position="20"/>
    </location>
</feature>
<protein>
    <submittedName>
        <fullName evidence="2">Uncharacterized protein</fullName>
    </submittedName>
</protein>
<reference evidence="2 3" key="1">
    <citation type="journal article" date="2016" name="J. Zhejiang Univ. Sci. B">
        <title>Antibiotic resistance mechanisms of Myroides sp.</title>
        <authorList>
            <person name="Hu S."/>
            <person name="Yuan S."/>
            <person name="Qu H."/>
            <person name="Jiang T."/>
            <person name="Zhou Y."/>
            <person name="Wang M."/>
            <person name="Ming D."/>
        </authorList>
    </citation>
    <scope>NUCLEOTIDE SEQUENCE [LARGE SCALE GENOMIC DNA]</scope>
    <source>
        <strain evidence="2 3">PR63039</strain>
    </source>
</reference>
<dbReference type="AlphaFoldDB" id="A0AAI8G595"/>
<accession>A0AAI8G595</accession>
<dbReference type="KEGG" id="mod:AS202_10380"/>
<proteinExistence type="predicted"/>